<dbReference type="Pfam" id="PF13460">
    <property type="entry name" value="NAD_binding_10"/>
    <property type="match status" value="1"/>
</dbReference>
<evidence type="ECO:0000313" key="3">
    <source>
        <dbReference type="Proteomes" id="UP000027073"/>
    </source>
</evidence>
<evidence type="ECO:0000313" key="2">
    <source>
        <dbReference type="EMBL" id="KDQ23914.1"/>
    </source>
</evidence>
<evidence type="ECO:0000259" key="1">
    <source>
        <dbReference type="Pfam" id="PF13460"/>
    </source>
</evidence>
<dbReference type="Proteomes" id="UP000027073">
    <property type="component" value="Unassembled WGS sequence"/>
</dbReference>
<organism evidence="2 3">
    <name type="scientific">Pleurotus ostreatus (strain PC15)</name>
    <name type="common">Oyster mushroom</name>
    <dbReference type="NCBI Taxonomy" id="1137138"/>
    <lineage>
        <taxon>Eukaryota</taxon>
        <taxon>Fungi</taxon>
        <taxon>Dikarya</taxon>
        <taxon>Basidiomycota</taxon>
        <taxon>Agaricomycotina</taxon>
        <taxon>Agaricomycetes</taxon>
        <taxon>Agaricomycetidae</taxon>
        <taxon>Agaricales</taxon>
        <taxon>Pleurotineae</taxon>
        <taxon>Pleurotaceae</taxon>
        <taxon>Pleurotus</taxon>
    </lineage>
</organism>
<proteinExistence type="predicted"/>
<dbReference type="AlphaFoldDB" id="A0A067N7V4"/>
<dbReference type="Gene3D" id="3.40.50.720">
    <property type="entry name" value="NAD(P)-binding Rossmann-like Domain"/>
    <property type="match status" value="1"/>
</dbReference>
<dbReference type="OrthoDB" id="10254604at2759"/>
<dbReference type="HOGENOM" id="CLU_025711_1_2_1"/>
<feature type="domain" description="NAD(P)-binding" evidence="1">
    <location>
        <begin position="9"/>
        <end position="210"/>
    </location>
</feature>
<reference evidence="3" key="1">
    <citation type="journal article" date="2014" name="Proc. Natl. Acad. Sci. U.S.A.">
        <title>Extensive sampling of basidiomycete genomes demonstrates inadequacy of the white-rot/brown-rot paradigm for wood decay fungi.</title>
        <authorList>
            <person name="Riley R."/>
            <person name="Salamov A.A."/>
            <person name="Brown D.W."/>
            <person name="Nagy L.G."/>
            <person name="Floudas D."/>
            <person name="Held B.W."/>
            <person name="Levasseur A."/>
            <person name="Lombard V."/>
            <person name="Morin E."/>
            <person name="Otillar R."/>
            <person name="Lindquist E.A."/>
            <person name="Sun H."/>
            <person name="LaButti K.M."/>
            <person name="Schmutz J."/>
            <person name="Jabbour D."/>
            <person name="Luo H."/>
            <person name="Baker S.E."/>
            <person name="Pisabarro A.G."/>
            <person name="Walton J.D."/>
            <person name="Blanchette R.A."/>
            <person name="Henrissat B."/>
            <person name="Martin F."/>
            <person name="Cullen D."/>
            <person name="Hibbett D.S."/>
            <person name="Grigoriev I.V."/>
        </authorList>
    </citation>
    <scope>NUCLEOTIDE SEQUENCE [LARGE SCALE GENOMIC DNA]</scope>
    <source>
        <strain evidence="3">PC15</strain>
    </source>
</reference>
<dbReference type="PANTHER" id="PTHR15020:SF50">
    <property type="entry name" value="UPF0659 PROTEIN YMR090W"/>
    <property type="match status" value="1"/>
</dbReference>
<gene>
    <name evidence="2" type="ORF">PLEOSDRAFT_1108385</name>
</gene>
<protein>
    <recommendedName>
        <fullName evidence="1">NAD(P)-binding domain-containing protein</fullName>
    </recommendedName>
</protein>
<dbReference type="STRING" id="1137138.A0A067N7V4"/>
<dbReference type="VEuPathDB" id="FungiDB:PLEOSDRAFT_1108385"/>
<dbReference type="EMBL" id="KL198012">
    <property type="protein sequence ID" value="KDQ23914.1"/>
    <property type="molecule type" value="Genomic_DNA"/>
</dbReference>
<name>A0A067N7V4_PLEO1</name>
<dbReference type="InParanoid" id="A0A067N7V4"/>
<accession>A0A067N7V4</accession>
<sequence length="245" mass="26245">MSKNVVIVGGHGKVGLRLAKLLSSKHTVTSIIRDPAQAEDIEKVSAIPVVLSIEDDSQSAFTQAFKDAAADVVVWSAGAGGKGGAERTEKVDYKGAVKVFDAIEAINGKVPRLLLVSAIDVRNPDKIPAHYNEEDIALSQRMRKVIGTYMKWKYEADKNLVKRDEFKWTILRPGGLTDEPGKGTASVGRTHLSPTISRDDVAQVLALLVDREDAAGLAIDLVGGDSPIEGALDAMIKKGETDFLG</sequence>
<dbReference type="InterPro" id="IPR016040">
    <property type="entry name" value="NAD(P)-bd_dom"/>
</dbReference>
<dbReference type="SUPFAM" id="SSF51735">
    <property type="entry name" value="NAD(P)-binding Rossmann-fold domains"/>
    <property type="match status" value="1"/>
</dbReference>
<dbReference type="InterPro" id="IPR036291">
    <property type="entry name" value="NAD(P)-bd_dom_sf"/>
</dbReference>
<dbReference type="PANTHER" id="PTHR15020">
    <property type="entry name" value="FLAVIN REDUCTASE-RELATED"/>
    <property type="match status" value="1"/>
</dbReference>
<dbReference type="CDD" id="cd05243">
    <property type="entry name" value="SDR_a5"/>
    <property type="match status" value="1"/>
</dbReference>
<dbReference type="FunCoup" id="A0A067N7V4">
    <property type="interactions" value="12"/>
</dbReference>